<accession>A0A1G7UF28</accession>
<dbReference type="PANTHER" id="PTHR30388:SF4">
    <property type="entry name" value="MOLYBDENUM COFACTOR INSERTION CHAPERONE PAOD"/>
    <property type="match status" value="1"/>
</dbReference>
<dbReference type="PANTHER" id="PTHR30388">
    <property type="entry name" value="ALDEHYDE OXIDOREDUCTASE MOLYBDENUM COFACTOR ASSEMBLY PROTEIN"/>
    <property type="match status" value="1"/>
</dbReference>
<dbReference type="InterPro" id="IPR003777">
    <property type="entry name" value="XdhC_CoxI"/>
</dbReference>
<evidence type="ECO:0000259" key="2">
    <source>
        <dbReference type="Pfam" id="PF13478"/>
    </source>
</evidence>
<evidence type="ECO:0000313" key="4">
    <source>
        <dbReference type="Proteomes" id="UP000199009"/>
    </source>
</evidence>
<dbReference type="InterPro" id="IPR027051">
    <property type="entry name" value="XdhC_Rossmann_dom"/>
</dbReference>
<feature type="domain" description="XdhC- CoxI" evidence="1">
    <location>
        <begin position="12"/>
        <end position="78"/>
    </location>
</feature>
<dbReference type="STRING" id="370764.SAMN04489810_0355"/>
<keyword evidence="4" id="KW-1185">Reference proteome</keyword>
<organism evidence="3 4">
    <name type="scientific">Microbacterium pygmaeum</name>
    <dbReference type="NCBI Taxonomy" id="370764"/>
    <lineage>
        <taxon>Bacteria</taxon>
        <taxon>Bacillati</taxon>
        <taxon>Actinomycetota</taxon>
        <taxon>Actinomycetes</taxon>
        <taxon>Micrococcales</taxon>
        <taxon>Microbacteriaceae</taxon>
        <taxon>Microbacterium</taxon>
    </lineage>
</organism>
<evidence type="ECO:0000259" key="1">
    <source>
        <dbReference type="Pfam" id="PF02625"/>
    </source>
</evidence>
<dbReference type="EMBL" id="LT629692">
    <property type="protein sequence ID" value="SDG45679.1"/>
    <property type="molecule type" value="Genomic_DNA"/>
</dbReference>
<sequence>MLDLAPELIAVLRTGEPVAVVSITNVPRSAPLGVGASMAVTAGGRVIGSISGGCVEGDAVLLAHAVLADGEGRVARFGFTDETAHAAGLACGGSIDVVVYRVEPSDDIAIAALQRAAQDRSARIGVECTGPRIGRLLGESELQTPAAVDDLRSMLAAAYADETGVLMLAFAPRARLIIAGAGEHASALCRVASAAGFAVTVCDPWPLLVTTERFPDADRLVADLPHRHLSCLDTDEFDERTAICVLTHDERIDIPTLRLALRLPVGFVGAMGSRATVARRAALLRQTGTDDDALARLHSPLGLDLQGSTPEETAIAIVAEILAARHRGTGLPLRDLHGPVHREAPSASCSIDPSLLPEIR</sequence>
<dbReference type="RefSeq" id="WP_091485396.1">
    <property type="nucleotide sequence ID" value="NZ_LT629692.1"/>
</dbReference>
<gene>
    <name evidence="3" type="ORF">SAMN04489810_0355</name>
</gene>
<protein>
    <submittedName>
        <fullName evidence="3">Xanthine dehydrogenase accessory factor</fullName>
    </submittedName>
</protein>
<dbReference type="InterPro" id="IPR052698">
    <property type="entry name" value="MoCofactor_Util/Proc"/>
</dbReference>
<dbReference type="Proteomes" id="UP000199009">
    <property type="component" value="Chromosome I"/>
</dbReference>
<dbReference type="Pfam" id="PF02625">
    <property type="entry name" value="XdhC_CoxI"/>
    <property type="match status" value="1"/>
</dbReference>
<dbReference type="OrthoDB" id="9815497at2"/>
<evidence type="ECO:0000313" key="3">
    <source>
        <dbReference type="EMBL" id="SDG45679.1"/>
    </source>
</evidence>
<reference evidence="3 4" key="1">
    <citation type="submission" date="2016-10" db="EMBL/GenBank/DDBJ databases">
        <authorList>
            <person name="de Groot N.N."/>
        </authorList>
    </citation>
    <scope>NUCLEOTIDE SEQUENCE [LARGE SCALE GENOMIC DNA]</scope>
    <source>
        <strain evidence="3 4">DSM 23142</strain>
    </source>
</reference>
<feature type="domain" description="XdhC Rossmann" evidence="2">
    <location>
        <begin position="176"/>
        <end position="321"/>
    </location>
</feature>
<dbReference type="AlphaFoldDB" id="A0A1G7UF28"/>
<dbReference type="Pfam" id="PF13478">
    <property type="entry name" value="XdhC_C"/>
    <property type="match status" value="1"/>
</dbReference>
<name>A0A1G7UF28_9MICO</name>
<proteinExistence type="predicted"/>
<dbReference type="Gene3D" id="3.40.50.720">
    <property type="entry name" value="NAD(P)-binding Rossmann-like Domain"/>
    <property type="match status" value="1"/>
</dbReference>